<dbReference type="Proteomes" id="UP000452235">
    <property type="component" value="Unassembled WGS sequence"/>
</dbReference>
<evidence type="ECO:0000313" key="2">
    <source>
        <dbReference type="Proteomes" id="UP000452235"/>
    </source>
</evidence>
<proteinExistence type="predicted"/>
<evidence type="ECO:0000313" key="1">
    <source>
        <dbReference type="EMBL" id="GFF19947.1"/>
    </source>
</evidence>
<dbReference type="VEuPathDB" id="FungiDB:ATEG_07276"/>
<dbReference type="PANTHER" id="PTHR40628">
    <property type="entry name" value="CHROMO DOMAIN-CONTAINING PROTEIN"/>
    <property type="match status" value="1"/>
</dbReference>
<organism evidence="1 2">
    <name type="scientific">Aspergillus terreus</name>
    <dbReference type="NCBI Taxonomy" id="33178"/>
    <lineage>
        <taxon>Eukaryota</taxon>
        <taxon>Fungi</taxon>
        <taxon>Dikarya</taxon>
        <taxon>Ascomycota</taxon>
        <taxon>Pezizomycotina</taxon>
        <taxon>Eurotiomycetes</taxon>
        <taxon>Eurotiomycetidae</taxon>
        <taxon>Eurotiales</taxon>
        <taxon>Aspergillaceae</taxon>
        <taxon>Aspergillus</taxon>
        <taxon>Aspergillus subgen. Circumdati</taxon>
    </lineage>
</organism>
<protein>
    <submittedName>
        <fullName evidence="1">FAD dependent oxidoreductase</fullName>
    </submittedName>
</protein>
<sequence length="198" mass="22567">MADTHYAPYTNPLRPSQPTSKPKRKSKRDTSKRCWDWLIVHGNCHYAKNRSMFRSYRRAPGKIAGRRVLGVGTVELRVRRGPDDDRTNTLVLQDVLHMPNAPCNALCIDKYRDANPDSDVEESETEDCCVRAVADADRTPLWYGHDYGRVLKVVLAGQPDGESYLGEKEGGGSKMGVVASEEELDTLWRRVREREWTF</sequence>
<name>A0A5M3YYJ2_ASPTE</name>
<comment type="caution">
    <text evidence="1">The sequence shown here is derived from an EMBL/GenBank/DDBJ whole genome shotgun (WGS) entry which is preliminary data.</text>
</comment>
<accession>A0A5M3YYJ2</accession>
<dbReference type="OrthoDB" id="4232400at2759"/>
<reference evidence="1 2" key="1">
    <citation type="submission" date="2020-01" db="EMBL/GenBank/DDBJ databases">
        <title>Aspergillus terreus IFO 6365 whole genome shotgun sequence.</title>
        <authorList>
            <person name="Kanamasa S."/>
            <person name="Takahashi H."/>
        </authorList>
    </citation>
    <scope>NUCLEOTIDE SEQUENCE [LARGE SCALE GENOMIC DNA]</scope>
    <source>
        <strain evidence="1 2">IFO 6365</strain>
    </source>
</reference>
<keyword evidence="2" id="KW-1185">Reference proteome</keyword>
<dbReference type="AlphaFoldDB" id="A0A5M3YYJ2"/>
<gene>
    <name evidence="1" type="ORF">ATEIFO6365_0011020600</name>
</gene>
<dbReference type="PANTHER" id="PTHR40628:SF1">
    <property type="entry name" value="CHROMO DOMAIN-CONTAINING PROTEIN"/>
    <property type="match status" value="1"/>
</dbReference>
<dbReference type="EMBL" id="BLJY01000011">
    <property type="protein sequence ID" value="GFF19947.1"/>
    <property type="molecule type" value="Genomic_DNA"/>
</dbReference>